<feature type="region of interest" description="Disordered" evidence="10">
    <location>
        <begin position="1"/>
        <end position="53"/>
    </location>
</feature>
<dbReference type="GO" id="GO:0016020">
    <property type="term" value="C:membrane"/>
    <property type="evidence" value="ECO:0007669"/>
    <property type="project" value="InterPro"/>
</dbReference>
<dbReference type="EC" id="2.7.13.3" evidence="2"/>
<keyword evidence="11" id="KW-1133">Transmembrane helix</keyword>
<keyword evidence="9" id="KW-0175">Coiled coil</keyword>
<organism evidence="13 14">
    <name type="scientific">Sphaerisporangium melleum</name>
    <dbReference type="NCBI Taxonomy" id="321316"/>
    <lineage>
        <taxon>Bacteria</taxon>
        <taxon>Bacillati</taxon>
        <taxon>Actinomycetota</taxon>
        <taxon>Actinomycetes</taxon>
        <taxon>Streptosporangiales</taxon>
        <taxon>Streptosporangiaceae</taxon>
        <taxon>Sphaerisporangium</taxon>
    </lineage>
</organism>
<feature type="transmembrane region" description="Helical" evidence="11">
    <location>
        <begin position="113"/>
        <end position="133"/>
    </location>
</feature>
<dbReference type="PANTHER" id="PTHR24421">
    <property type="entry name" value="NITRATE/NITRITE SENSOR PROTEIN NARX-RELATED"/>
    <property type="match status" value="1"/>
</dbReference>
<sequence length="640" mass="66695">MNRGAGATGQGPQDAPAALPGPTTPTTARHRPGESRDTSRRGDGLRALSGPAPPATTRGAVILVTGLALTGFDAWLASRWGAYGSLFYVKELVQVVVWLLAGALVARLRPATAMGMLMMLLGLLLAADAPAAFALEDTPPPLRVLVTAGLLLTALQLPLGAHVFLAYPSGVVRDRAGRAVMRAGYAFGAVWAFILLVVGPPPARGRCVDVCDPLALIDNPTLQMAGAKGLAIGTALLVTVGGAVIVRRYALAGRRERRTLAFPAVAMVATALLWAAVNTQAAMSPLVGQDILGPTLALAQFAALVAVPASFFMGLLRERLDEARVSDLARHIAELPAERLCAALATALGDPHLTLAFPLADGHSDAEGRPLDLARARRGRAVTAVGDTRAPIALLVHDPSLSRQPALVEAVSAVAHLALENARLQAAVRAQLAQVRASRARLVSAGDQARRRLERDLHDGAQQRMLSAGLALRLLRLDLAARAPAAETMKLLDEAEEELRTAGAELRELARGIHPAILTVQGLGAALRQLVLRGKAPVHLDLDDLPRLRPEIEATAYFVVGEALTNAVRHAAASRIDVRARVRDGRLIVTVADDGAGGASALPGSGLAGLADRVAAVDGTLTLHSPPGQGTELTVDLPCA</sequence>
<dbReference type="GO" id="GO:0000155">
    <property type="term" value="F:phosphorelay sensor kinase activity"/>
    <property type="evidence" value="ECO:0007669"/>
    <property type="project" value="InterPro"/>
</dbReference>
<keyword evidence="6 13" id="KW-0418">Kinase</keyword>
<feature type="transmembrane region" description="Helical" evidence="11">
    <location>
        <begin position="55"/>
        <end position="75"/>
    </location>
</feature>
<keyword evidence="4" id="KW-0808">Transferase</keyword>
<evidence type="ECO:0000256" key="10">
    <source>
        <dbReference type="SAM" id="MobiDB-lite"/>
    </source>
</evidence>
<evidence type="ECO:0000313" key="13">
    <source>
        <dbReference type="EMBL" id="GGK70147.1"/>
    </source>
</evidence>
<dbReference type="Proteomes" id="UP000645217">
    <property type="component" value="Unassembled WGS sequence"/>
</dbReference>
<keyword evidence="14" id="KW-1185">Reference proteome</keyword>
<feature type="transmembrane region" description="Helical" evidence="11">
    <location>
        <begin position="179"/>
        <end position="198"/>
    </location>
</feature>
<feature type="transmembrane region" description="Helical" evidence="11">
    <location>
        <begin position="145"/>
        <end position="167"/>
    </location>
</feature>
<dbReference type="RefSeq" id="WP_189161876.1">
    <property type="nucleotide sequence ID" value="NZ_BMNT01000005.1"/>
</dbReference>
<dbReference type="InterPro" id="IPR011712">
    <property type="entry name" value="Sig_transdc_His_kin_sub3_dim/P"/>
</dbReference>
<dbReference type="PANTHER" id="PTHR24421:SF10">
    <property type="entry name" value="NITRATE_NITRITE SENSOR PROTEIN NARQ"/>
    <property type="match status" value="1"/>
</dbReference>
<dbReference type="SMART" id="SM00387">
    <property type="entry name" value="HATPase_c"/>
    <property type="match status" value="1"/>
</dbReference>
<evidence type="ECO:0000256" key="2">
    <source>
        <dbReference type="ARBA" id="ARBA00012438"/>
    </source>
</evidence>
<dbReference type="GO" id="GO:0046983">
    <property type="term" value="F:protein dimerization activity"/>
    <property type="evidence" value="ECO:0007669"/>
    <property type="project" value="InterPro"/>
</dbReference>
<comment type="caution">
    <text evidence="13">The sequence shown here is derived from an EMBL/GenBank/DDBJ whole genome shotgun (WGS) entry which is preliminary data.</text>
</comment>
<feature type="transmembrane region" description="Helical" evidence="11">
    <location>
        <begin position="229"/>
        <end position="247"/>
    </location>
</feature>
<feature type="domain" description="Histidine kinase/HSP90-like ATPase" evidence="12">
    <location>
        <begin position="551"/>
        <end position="640"/>
    </location>
</feature>
<evidence type="ECO:0000256" key="5">
    <source>
        <dbReference type="ARBA" id="ARBA00022741"/>
    </source>
</evidence>
<name>A0A917VFD1_9ACTN</name>
<feature type="transmembrane region" description="Helical" evidence="11">
    <location>
        <begin position="297"/>
        <end position="316"/>
    </location>
</feature>
<evidence type="ECO:0000256" key="8">
    <source>
        <dbReference type="ARBA" id="ARBA00023012"/>
    </source>
</evidence>
<accession>A0A917VFD1</accession>
<feature type="transmembrane region" description="Helical" evidence="11">
    <location>
        <begin position="87"/>
        <end position="106"/>
    </location>
</feature>
<dbReference type="CDD" id="cd16917">
    <property type="entry name" value="HATPase_UhpB-NarQ-NarX-like"/>
    <property type="match status" value="1"/>
</dbReference>
<evidence type="ECO:0000256" key="9">
    <source>
        <dbReference type="SAM" id="Coils"/>
    </source>
</evidence>
<dbReference type="AlphaFoldDB" id="A0A917VFD1"/>
<proteinExistence type="predicted"/>
<reference evidence="13" key="1">
    <citation type="journal article" date="2014" name="Int. J. Syst. Evol. Microbiol.">
        <title>Complete genome sequence of Corynebacterium casei LMG S-19264T (=DSM 44701T), isolated from a smear-ripened cheese.</title>
        <authorList>
            <consortium name="US DOE Joint Genome Institute (JGI-PGF)"/>
            <person name="Walter F."/>
            <person name="Albersmeier A."/>
            <person name="Kalinowski J."/>
            <person name="Ruckert C."/>
        </authorList>
    </citation>
    <scope>NUCLEOTIDE SEQUENCE</scope>
    <source>
        <strain evidence="13">JCM 13064</strain>
    </source>
</reference>
<keyword evidence="8" id="KW-0902">Two-component regulatory system</keyword>
<keyword evidence="11" id="KW-0812">Transmembrane</keyword>
<dbReference type="Gene3D" id="3.30.565.10">
    <property type="entry name" value="Histidine kinase-like ATPase, C-terminal domain"/>
    <property type="match status" value="1"/>
</dbReference>
<evidence type="ECO:0000256" key="11">
    <source>
        <dbReference type="SAM" id="Phobius"/>
    </source>
</evidence>
<dbReference type="Pfam" id="PF02518">
    <property type="entry name" value="HATPase_c"/>
    <property type="match status" value="1"/>
</dbReference>
<keyword evidence="5" id="KW-0547">Nucleotide-binding</keyword>
<evidence type="ECO:0000256" key="4">
    <source>
        <dbReference type="ARBA" id="ARBA00022679"/>
    </source>
</evidence>
<keyword evidence="3" id="KW-0597">Phosphoprotein</keyword>
<evidence type="ECO:0000256" key="6">
    <source>
        <dbReference type="ARBA" id="ARBA00022777"/>
    </source>
</evidence>
<dbReference type="InterPro" id="IPR050482">
    <property type="entry name" value="Sensor_HK_TwoCompSys"/>
</dbReference>
<dbReference type="GO" id="GO:0005524">
    <property type="term" value="F:ATP binding"/>
    <property type="evidence" value="ECO:0007669"/>
    <property type="project" value="UniProtKB-KW"/>
</dbReference>
<evidence type="ECO:0000256" key="7">
    <source>
        <dbReference type="ARBA" id="ARBA00022840"/>
    </source>
</evidence>
<dbReference type="Pfam" id="PF07730">
    <property type="entry name" value="HisKA_3"/>
    <property type="match status" value="1"/>
</dbReference>
<reference evidence="13" key="2">
    <citation type="submission" date="2020-09" db="EMBL/GenBank/DDBJ databases">
        <authorList>
            <person name="Sun Q."/>
            <person name="Ohkuma M."/>
        </authorList>
    </citation>
    <scope>NUCLEOTIDE SEQUENCE</scope>
    <source>
        <strain evidence="13">JCM 13064</strain>
    </source>
</reference>
<feature type="transmembrane region" description="Helical" evidence="11">
    <location>
        <begin position="259"/>
        <end position="277"/>
    </location>
</feature>
<dbReference type="InterPro" id="IPR003594">
    <property type="entry name" value="HATPase_dom"/>
</dbReference>
<evidence type="ECO:0000313" key="14">
    <source>
        <dbReference type="Proteomes" id="UP000645217"/>
    </source>
</evidence>
<feature type="coiled-coil region" evidence="9">
    <location>
        <begin position="485"/>
        <end position="512"/>
    </location>
</feature>
<comment type="catalytic activity">
    <reaction evidence="1">
        <text>ATP + protein L-histidine = ADP + protein N-phospho-L-histidine.</text>
        <dbReference type="EC" id="2.7.13.3"/>
    </reaction>
</comment>
<feature type="compositionally biased region" description="Low complexity" evidence="10">
    <location>
        <begin position="15"/>
        <end position="27"/>
    </location>
</feature>
<dbReference type="SUPFAM" id="SSF55874">
    <property type="entry name" value="ATPase domain of HSP90 chaperone/DNA topoisomerase II/histidine kinase"/>
    <property type="match status" value="1"/>
</dbReference>
<keyword evidence="7" id="KW-0067">ATP-binding</keyword>
<keyword evidence="11" id="KW-0472">Membrane</keyword>
<evidence type="ECO:0000256" key="1">
    <source>
        <dbReference type="ARBA" id="ARBA00000085"/>
    </source>
</evidence>
<dbReference type="EMBL" id="BMNT01000005">
    <property type="protein sequence ID" value="GGK70147.1"/>
    <property type="molecule type" value="Genomic_DNA"/>
</dbReference>
<evidence type="ECO:0000256" key="3">
    <source>
        <dbReference type="ARBA" id="ARBA00022553"/>
    </source>
</evidence>
<protein>
    <recommendedName>
        <fullName evidence="2">histidine kinase</fullName>
        <ecNumber evidence="2">2.7.13.3</ecNumber>
    </recommendedName>
</protein>
<evidence type="ECO:0000259" key="12">
    <source>
        <dbReference type="SMART" id="SM00387"/>
    </source>
</evidence>
<gene>
    <name evidence="13" type="ORF">GCM10007964_11410</name>
</gene>
<dbReference type="InterPro" id="IPR036890">
    <property type="entry name" value="HATPase_C_sf"/>
</dbReference>
<feature type="compositionally biased region" description="Basic and acidic residues" evidence="10">
    <location>
        <begin position="31"/>
        <end position="44"/>
    </location>
</feature>